<name>A0ABV3PE82_9HYPH</name>
<gene>
    <name evidence="2" type="ORF">ABXS05_00210</name>
</gene>
<proteinExistence type="predicted"/>
<reference evidence="2 3" key="1">
    <citation type="submission" date="2024-07" db="EMBL/GenBank/DDBJ databases">
        <title>Description of Labrys sedimenti sp. nov., isolated from a diclofenac-degrading enrichment culture.</title>
        <authorList>
            <person name="Tancsics A."/>
            <person name="Csepanyi A."/>
        </authorList>
    </citation>
    <scope>NUCLEOTIDE SEQUENCE [LARGE SCALE GENOMIC DNA]</scope>
    <source>
        <strain evidence="2 3">LMG 23578</strain>
    </source>
</reference>
<dbReference type="Gene3D" id="3.30.70.2970">
    <property type="entry name" value="Protein of unknown function (DUF541), domain 2"/>
    <property type="match status" value="1"/>
</dbReference>
<keyword evidence="1" id="KW-0732">Signal</keyword>
<feature type="chain" id="PRO_5046750606" evidence="1">
    <location>
        <begin position="27"/>
        <end position="259"/>
    </location>
</feature>
<evidence type="ECO:0000313" key="3">
    <source>
        <dbReference type="Proteomes" id="UP001555786"/>
    </source>
</evidence>
<comment type="caution">
    <text evidence="2">The sequence shown here is derived from an EMBL/GenBank/DDBJ whole genome shotgun (WGS) entry which is preliminary data.</text>
</comment>
<dbReference type="PANTHER" id="PTHR34387">
    <property type="entry name" value="SLR1258 PROTEIN"/>
    <property type="match status" value="1"/>
</dbReference>
<dbReference type="PANTHER" id="PTHR34387:SF1">
    <property type="entry name" value="PERIPLASMIC IMMUNOGENIC PROTEIN"/>
    <property type="match status" value="1"/>
</dbReference>
<dbReference type="InterPro" id="IPR007497">
    <property type="entry name" value="SIMPL/DUF541"/>
</dbReference>
<dbReference type="Pfam" id="PF04402">
    <property type="entry name" value="SIMPL"/>
    <property type="match status" value="1"/>
</dbReference>
<dbReference type="InterPro" id="IPR052022">
    <property type="entry name" value="26kDa_periplasmic_antigen"/>
</dbReference>
<protein>
    <submittedName>
        <fullName evidence="2">SIMPL domain-containing protein</fullName>
    </submittedName>
</protein>
<organism evidence="2 3">
    <name type="scientific">Labrys neptuniae</name>
    <dbReference type="NCBI Taxonomy" id="376174"/>
    <lineage>
        <taxon>Bacteria</taxon>
        <taxon>Pseudomonadati</taxon>
        <taxon>Pseudomonadota</taxon>
        <taxon>Alphaproteobacteria</taxon>
        <taxon>Hyphomicrobiales</taxon>
        <taxon>Xanthobacteraceae</taxon>
        <taxon>Labrys</taxon>
    </lineage>
</organism>
<keyword evidence="3" id="KW-1185">Reference proteome</keyword>
<evidence type="ECO:0000256" key="1">
    <source>
        <dbReference type="SAM" id="SignalP"/>
    </source>
</evidence>
<evidence type="ECO:0000313" key="2">
    <source>
        <dbReference type="EMBL" id="MEW9303941.1"/>
    </source>
</evidence>
<dbReference type="Gene3D" id="3.30.110.170">
    <property type="entry name" value="Protein of unknown function (DUF541), domain 1"/>
    <property type="match status" value="1"/>
</dbReference>
<dbReference type="EMBL" id="JBFNQD010000001">
    <property type="protein sequence ID" value="MEW9303941.1"/>
    <property type="molecule type" value="Genomic_DNA"/>
</dbReference>
<feature type="signal peptide" evidence="1">
    <location>
        <begin position="1"/>
        <end position="26"/>
    </location>
</feature>
<dbReference type="RefSeq" id="WP_367622511.1">
    <property type="nucleotide sequence ID" value="NZ_JBFNQD010000001.1"/>
</dbReference>
<dbReference type="Proteomes" id="UP001555786">
    <property type="component" value="Unassembled WGS sequence"/>
</dbReference>
<sequence>MKPANWRLLFLGFVCAAWPMPSAGLAADLPMNRAEAMAYVTGVDNAPSMTVQAQAREDAVPDFAVIRLMIRTEAQDSDQATDDNARATKAVFDQAASAGIASSDIKTEDLTLRPVFEEEKAGAGNVVHGKQKGYRTDHVLKIAVRDPARAGALASALIRAGANNVLGVTFGVEKREEITVRLRARALEAAQRQAKIYADAAGVRLGRVLRVMPQTEILPLALRADYRVFGKDDASAVPLKLGIQTIEVNVGMTWELLPK</sequence>
<accession>A0ABV3PE82</accession>